<proteinExistence type="predicted"/>
<protein>
    <submittedName>
        <fullName evidence="2">Uncharacterized protein</fullName>
    </submittedName>
</protein>
<gene>
    <name evidence="2" type="ORF">FOA43_003201</name>
</gene>
<feature type="region of interest" description="Disordered" evidence="1">
    <location>
        <begin position="64"/>
        <end position="92"/>
    </location>
</feature>
<reference evidence="2" key="1">
    <citation type="submission" date="2020-10" db="EMBL/GenBank/DDBJ databases">
        <authorList>
            <person name="Roach M.J.R."/>
        </authorList>
    </citation>
    <scope>NUCLEOTIDE SEQUENCE</scope>
    <source>
        <strain evidence="2">CBS 1945</strain>
    </source>
</reference>
<dbReference type="RefSeq" id="XP_038779404.1">
    <property type="nucleotide sequence ID" value="XM_038923476.1"/>
</dbReference>
<dbReference type="Proteomes" id="UP000662931">
    <property type="component" value="Chromosome 3"/>
</dbReference>
<dbReference type="AlphaFoldDB" id="A0A875S813"/>
<evidence type="ECO:0000313" key="2">
    <source>
        <dbReference type="EMBL" id="QPG75839.1"/>
    </source>
</evidence>
<dbReference type="KEGG" id="bnn:FOA43_003201"/>
<sequence>MGYSTLHTLRYMLRYRLLYSTLHATLQATGYMLLYATGYATYSTLHALRCIFWGRDNDRLESSRERADLEMEEKKSDGERGNSSGLKPVRGRKVIGGWEKEVGTRVN</sequence>
<dbReference type="GeneID" id="62196602"/>
<evidence type="ECO:0000256" key="1">
    <source>
        <dbReference type="SAM" id="MobiDB-lite"/>
    </source>
</evidence>
<dbReference type="EMBL" id="CP064814">
    <property type="protein sequence ID" value="QPG75839.1"/>
    <property type="molecule type" value="Genomic_DNA"/>
</dbReference>
<keyword evidence="3" id="KW-1185">Reference proteome</keyword>
<accession>A0A875S813</accession>
<organism evidence="2 3">
    <name type="scientific">Eeniella nana</name>
    <name type="common">Yeast</name>
    <name type="synonym">Brettanomyces nanus</name>
    <dbReference type="NCBI Taxonomy" id="13502"/>
    <lineage>
        <taxon>Eukaryota</taxon>
        <taxon>Fungi</taxon>
        <taxon>Dikarya</taxon>
        <taxon>Ascomycota</taxon>
        <taxon>Saccharomycotina</taxon>
        <taxon>Pichiomycetes</taxon>
        <taxon>Pichiales</taxon>
        <taxon>Pichiaceae</taxon>
        <taxon>Brettanomyces</taxon>
    </lineage>
</organism>
<name>A0A875S813_EENNA</name>
<feature type="compositionally biased region" description="Basic and acidic residues" evidence="1">
    <location>
        <begin position="64"/>
        <end position="80"/>
    </location>
</feature>
<evidence type="ECO:0000313" key="3">
    <source>
        <dbReference type="Proteomes" id="UP000662931"/>
    </source>
</evidence>